<proteinExistence type="predicted"/>
<dbReference type="InterPro" id="IPR027417">
    <property type="entry name" value="P-loop_NTPase"/>
</dbReference>
<dbReference type="InterPro" id="IPR050678">
    <property type="entry name" value="DNA_Partitioning_ATPase"/>
</dbReference>
<comment type="caution">
    <text evidence="2">The sequence shown here is derived from an EMBL/GenBank/DDBJ whole genome shotgun (WGS) entry which is preliminary data.</text>
</comment>
<protein>
    <submittedName>
        <fullName evidence="2">ParA family partition ATPase</fullName>
    </submittedName>
</protein>
<keyword evidence="3" id="KW-1185">Reference proteome</keyword>
<accession>A0ABP9R2V7</accession>
<dbReference type="PIRSF" id="PIRSF009320">
    <property type="entry name" value="Nuc_binding_HP_1000"/>
    <property type="match status" value="1"/>
</dbReference>
<dbReference type="Gene3D" id="3.40.50.300">
    <property type="entry name" value="P-loop containing nucleotide triphosphate hydrolases"/>
    <property type="match status" value="1"/>
</dbReference>
<evidence type="ECO:0000259" key="1">
    <source>
        <dbReference type="Pfam" id="PF01656"/>
    </source>
</evidence>
<feature type="domain" description="CobQ/CobB/MinD/ParA nucleotide binding" evidence="1">
    <location>
        <begin position="8"/>
        <end position="188"/>
    </location>
</feature>
<dbReference type="Proteomes" id="UP001428817">
    <property type="component" value="Unassembled WGS sequence"/>
</dbReference>
<sequence>MTPGIRVVTIANLKGGSAKTTSAAFLAHAFHERGRKVVLVDADPQGSALRWHGLAGWPVPAMGLASTALHRQLWGVVDPERWDTVVIDTPPLEERDGIVSATLRVATDVLVPIAPTMMELDRVGPVFKALEDAAGHREEDPTVAVLLTRTVAHATSTETVREILEGQGRRVLYATVPRLERYAQAFGAGIPDHDVPYGTAADELLRGWT</sequence>
<gene>
    <name evidence="2" type="primary">parA</name>
    <name evidence="2" type="ORF">GCM10023321_68570</name>
</gene>
<dbReference type="RefSeq" id="WP_185063807.1">
    <property type="nucleotide sequence ID" value="NZ_BAABJP010000045.1"/>
</dbReference>
<reference evidence="3" key="1">
    <citation type="journal article" date="2019" name="Int. J. Syst. Evol. Microbiol.">
        <title>The Global Catalogue of Microorganisms (GCM) 10K type strain sequencing project: providing services to taxonomists for standard genome sequencing and annotation.</title>
        <authorList>
            <consortium name="The Broad Institute Genomics Platform"/>
            <consortium name="The Broad Institute Genome Sequencing Center for Infectious Disease"/>
            <person name="Wu L."/>
            <person name="Ma J."/>
        </authorList>
    </citation>
    <scope>NUCLEOTIDE SEQUENCE [LARGE SCALE GENOMIC DNA]</scope>
    <source>
        <strain evidence="3">JCM 18303</strain>
    </source>
</reference>
<dbReference type="PANTHER" id="PTHR13696:SF96">
    <property type="entry name" value="COBQ_COBB_MIND_PARA NUCLEOTIDE BINDING DOMAIN-CONTAINING PROTEIN"/>
    <property type="match status" value="1"/>
</dbReference>
<dbReference type="Pfam" id="PF01656">
    <property type="entry name" value="CbiA"/>
    <property type="match status" value="1"/>
</dbReference>
<name>A0ABP9R2V7_9PSEU</name>
<organism evidence="2 3">
    <name type="scientific">Pseudonocardia eucalypti</name>
    <dbReference type="NCBI Taxonomy" id="648755"/>
    <lineage>
        <taxon>Bacteria</taxon>
        <taxon>Bacillati</taxon>
        <taxon>Actinomycetota</taxon>
        <taxon>Actinomycetes</taxon>
        <taxon>Pseudonocardiales</taxon>
        <taxon>Pseudonocardiaceae</taxon>
        <taxon>Pseudonocardia</taxon>
    </lineage>
</organism>
<dbReference type="InterPro" id="IPR002586">
    <property type="entry name" value="CobQ/CobB/MinD/ParA_Nub-bd_dom"/>
</dbReference>
<dbReference type="EMBL" id="BAABJP010000045">
    <property type="protein sequence ID" value="GAA5170845.1"/>
    <property type="molecule type" value="Genomic_DNA"/>
</dbReference>
<dbReference type="PANTHER" id="PTHR13696">
    <property type="entry name" value="P-LOOP CONTAINING NUCLEOSIDE TRIPHOSPHATE HYDROLASE"/>
    <property type="match status" value="1"/>
</dbReference>
<evidence type="ECO:0000313" key="3">
    <source>
        <dbReference type="Proteomes" id="UP001428817"/>
    </source>
</evidence>
<dbReference type="CDD" id="cd02042">
    <property type="entry name" value="ParAB_family"/>
    <property type="match status" value="1"/>
</dbReference>
<evidence type="ECO:0000313" key="2">
    <source>
        <dbReference type="EMBL" id="GAA5170845.1"/>
    </source>
</evidence>
<dbReference type="SUPFAM" id="SSF52540">
    <property type="entry name" value="P-loop containing nucleoside triphosphate hydrolases"/>
    <property type="match status" value="1"/>
</dbReference>